<accession>A0A941DB26</accession>
<dbReference type="Proteomes" id="UP000677016">
    <property type="component" value="Unassembled WGS sequence"/>
</dbReference>
<dbReference type="InterPro" id="IPR046275">
    <property type="entry name" value="DUF6308"/>
</dbReference>
<sequence length="227" mass="24345">MSTATDGFRTPECLGGDDDAAAVAILHCYYASLEGDSGLTGSRFDTFDPSGSRAANANTFTSDDLVAVTLLSVSVPPRAALEILGPRRAELETLLEELGPDRDFVDEKSVDEVAFGAAWRVNSRLRDWSGVGPTTASKLLARKRPRLFPIFDSVVNEYALNGSGILWQPLHAALTAEDRKLHMRLVRVREAAGLSNAVSPLRVLDVLTWMEGTGRAYKAAGPGLGDA</sequence>
<comment type="caution">
    <text evidence="1">The sequence shown here is derived from an EMBL/GenBank/DDBJ whole genome shotgun (WGS) entry which is preliminary data.</text>
</comment>
<dbReference type="RefSeq" id="WP_211602389.1">
    <property type="nucleotide sequence ID" value="NZ_JAGSNF010000009.1"/>
</dbReference>
<dbReference type="AlphaFoldDB" id="A0A941DB26"/>
<evidence type="ECO:0000313" key="2">
    <source>
        <dbReference type="Proteomes" id="UP000677016"/>
    </source>
</evidence>
<dbReference type="EMBL" id="JAGSNF010000009">
    <property type="protein sequence ID" value="MBR7743127.1"/>
    <property type="molecule type" value="Genomic_DNA"/>
</dbReference>
<keyword evidence="2" id="KW-1185">Reference proteome</keyword>
<gene>
    <name evidence="1" type="ORF">KC207_07470</name>
</gene>
<organism evidence="1 2">
    <name type="scientific">Phycicoccus avicenniae</name>
    <dbReference type="NCBI Taxonomy" id="2828860"/>
    <lineage>
        <taxon>Bacteria</taxon>
        <taxon>Bacillati</taxon>
        <taxon>Actinomycetota</taxon>
        <taxon>Actinomycetes</taxon>
        <taxon>Micrococcales</taxon>
        <taxon>Intrasporangiaceae</taxon>
        <taxon>Phycicoccus</taxon>
    </lineage>
</organism>
<protein>
    <submittedName>
        <fullName evidence="1">Uncharacterized protein</fullName>
    </submittedName>
</protein>
<evidence type="ECO:0000313" key="1">
    <source>
        <dbReference type="EMBL" id="MBR7743127.1"/>
    </source>
</evidence>
<reference evidence="1" key="1">
    <citation type="submission" date="2021-04" db="EMBL/GenBank/DDBJ databases">
        <title>Phycicoccus avicenniae sp. nov., a novel endophytic actinomycetes isolated from branch of Avicennia mariana.</title>
        <authorList>
            <person name="Tuo L."/>
        </authorList>
    </citation>
    <scope>NUCLEOTIDE SEQUENCE</scope>
    <source>
        <strain evidence="1">BSK3Z-2</strain>
    </source>
</reference>
<name>A0A941DB26_9MICO</name>
<dbReference type="Pfam" id="PF19827">
    <property type="entry name" value="DUF6308"/>
    <property type="match status" value="1"/>
</dbReference>
<proteinExistence type="predicted"/>